<sequence length="123" mass="14558">MSVIVPNLSEWIAREHGGLNYYLTQFLTAHGSFGYFLHKIKKRETPSCFHCNADVDTVDHTLRQCPTWEKDRTQMRINLRLAEDENLTLETVVKRILQDCVHWYAFSQFAAKVIKEKEDEERR</sequence>
<dbReference type="OrthoDB" id="7615806at2759"/>
<gene>
    <name evidence="1" type="ORF">RF55_9712</name>
</gene>
<accession>A0A0J7KJC5</accession>
<keyword evidence="1" id="KW-0548">Nucleotidyltransferase</keyword>
<proteinExistence type="predicted"/>
<protein>
    <submittedName>
        <fullName evidence="1">Reverse transcriptase</fullName>
    </submittedName>
</protein>
<keyword evidence="1" id="KW-0808">Transferase</keyword>
<reference evidence="1 2" key="1">
    <citation type="submission" date="2015-04" db="EMBL/GenBank/DDBJ databases">
        <title>Lasius niger genome sequencing.</title>
        <authorList>
            <person name="Konorov E.A."/>
            <person name="Nikitin M.A."/>
            <person name="Kirill M.V."/>
            <person name="Chang P."/>
        </authorList>
    </citation>
    <scope>NUCLEOTIDE SEQUENCE [LARGE SCALE GENOMIC DNA]</scope>
    <source>
        <tissue evidence="1">Whole</tissue>
    </source>
</reference>
<dbReference type="EMBL" id="LBMM01006534">
    <property type="protein sequence ID" value="KMQ90528.1"/>
    <property type="molecule type" value="Genomic_DNA"/>
</dbReference>
<dbReference type="AlphaFoldDB" id="A0A0J7KJC5"/>
<organism evidence="1 2">
    <name type="scientific">Lasius niger</name>
    <name type="common">Black garden ant</name>
    <dbReference type="NCBI Taxonomy" id="67767"/>
    <lineage>
        <taxon>Eukaryota</taxon>
        <taxon>Metazoa</taxon>
        <taxon>Ecdysozoa</taxon>
        <taxon>Arthropoda</taxon>
        <taxon>Hexapoda</taxon>
        <taxon>Insecta</taxon>
        <taxon>Pterygota</taxon>
        <taxon>Neoptera</taxon>
        <taxon>Endopterygota</taxon>
        <taxon>Hymenoptera</taxon>
        <taxon>Apocrita</taxon>
        <taxon>Aculeata</taxon>
        <taxon>Formicoidea</taxon>
        <taxon>Formicidae</taxon>
        <taxon>Formicinae</taxon>
        <taxon>Lasius</taxon>
        <taxon>Lasius</taxon>
    </lineage>
</organism>
<dbReference type="PaxDb" id="67767-A0A0J7KJC5"/>
<evidence type="ECO:0000313" key="2">
    <source>
        <dbReference type="Proteomes" id="UP000036403"/>
    </source>
</evidence>
<dbReference type="GO" id="GO:0003964">
    <property type="term" value="F:RNA-directed DNA polymerase activity"/>
    <property type="evidence" value="ECO:0007669"/>
    <property type="project" value="UniProtKB-KW"/>
</dbReference>
<name>A0A0J7KJC5_LASNI</name>
<keyword evidence="1" id="KW-0695">RNA-directed DNA polymerase</keyword>
<dbReference type="Proteomes" id="UP000036403">
    <property type="component" value="Unassembled WGS sequence"/>
</dbReference>
<comment type="caution">
    <text evidence="1">The sequence shown here is derived from an EMBL/GenBank/DDBJ whole genome shotgun (WGS) entry which is preliminary data.</text>
</comment>
<keyword evidence="2" id="KW-1185">Reference proteome</keyword>
<evidence type="ECO:0000313" key="1">
    <source>
        <dbReference type="EMBL" id="KMQ90528.1"/>
    </source>
</evidence>